<evidence type="ECO:0000313" key="8">
    <source>
        <dbReference type="EMBL" id="MCW8109490.1"/>
    </source>
</evidence>
<comment type="similarity">
    <text evidence="1">Belongs to the sigma-70 factor family. ECF subfamily.</text>
</comment>
<evidence type="ECO:0000313" key="9">
    <source>
        <dbReference type="Proteomes" id="UP001142810"/>
    </source>
</evidence>
<feature type="domain" description="RNA polymerase sigma factor 70 region 4 type 2" evidence="7">
    <location>
        <begin position="119"/>
        <end position="171"/>
    </location>
</feature>
<accession>A0ABT3P9V6</accession>
<dbReference type="Pfam" id="PF08281">
    <property type="entry name" value="Sigma70_r4_2"/>
    <property type="match status" value="1"/>
</dbReference>
<comment type="caution">
    <text evidence="8">The sequence shown here is derived from an EMBL/GenBank/DDBJ whole genome shotgun (WGS) entry which is preliminary data.</text>
</comment>
<dbReference type="NCBIfam" id="TIGR02937">
    <property type="entry name" value="sigma70-ECF"/>
    <property type="match status" value="1"/>
</dbReference>
<name>A0ABT3P9V6_9ALTE</name>
<sequence length="180" mass="21001">MFEKRDEQLVAKARNGDKKAWFTLIQRYEQPIYQYGIRMTGNTHDAADLMQDIFVSVFKSLSNYRGEGAFRGWLFKIAHYRCMEFYRRKRPQQSLDECPEQISEEDTPEIGMLSDESSKQVLKAMQKLSVAQKAVVELKFFHHFTFDEIAQQLGLSSNTVKSRLYSALNKLKLDLEVENA</sequence>
<dbReference type="InterPro" id="IPR036388">
    <property type="entry name" value="WH-like_DNA-bd_sf"/>
</dbReference>
<evidence type="ECO:0000256" key="3">
    <source>
        <dbReference type="ARBA" id="ARBA00023082"/>
    </source>
</evidence>
<proteinExistence type="inferred from homology"/>
<keyword evidence="4" id="KW-0238">DNA-binding</keyword>
<dbReference type="CDD" id="cd06171">
    <property type="entry name" value="Sigma70_r4"/>
    <property type="match status" value="1"/>
</dbReference>
<dbReference type="PANTHER" id="PTHR43133">
    <property type="entry name" value="RNA POLYMERASE ECF-TYPE SIGMA FACTO"/>
    <property type="match status" value="1"/>
</dbReference>
<reference evidence="8" key="1">
    <citation type="submission" date="2022-11" db="EMBL/GenBank/DDBJ databases">
        <title>Alteromonas sp. nov., isolated from sea water of the Qingdao.</title>
        <authorList>
            <person name="Wang Q."/>
        </authorList>
    </citation>
    <scope>NUCLEOTIDE SEQUENCE</scope>
    <source>
        <strain evidence="8">ASW11-7</strain>
    </source>
</reference>
<dbReference type="SUPFAM" id="SSF88659">
    <property type="entry name" value="Sigma3 and sigma4 domains of RNA polymerase sigma factors"/>
    <property type="match status" value="1"/>
</dbReference>
<dbReference type="SUPFAM" id="SSF88946">
    <property type="entry name" value="Sigma2 domain of RNA polymerase sigma factors"/>
    <property type="match status" value="1"/>
</dbReference>
<dbReference type="Proteomes" id="UP001142810">
    <property type="component" value="Unassembled WGS sequence"/>
</dbReference>
<dbReference type="InterPro" id="IPR013249">
    <property type="entry name" value="RNA_pol_sigma70_r4_t2"/>
</dbReference>
<gene>
    <name evidence="8" type="ORF">OPS25_13350</name>
</gene>
<dbReference type="Gene3D" id="1.10.10.10">
    <property type="entry name" value="Winged helix-like DNA-binding domain superfamily/Winged helix DNA-binding domain"/>
    <property type="match status" value="1"/>
</dbReference>
<keyword evidence="2" id="KW-0805">Transcription regulation</keyword>
<feature type="domain" description="RNA polymerase sigma-70 region 2" evidence="6">
    <location>
        <begin position="24"/>
        <end position="90"/>
    </location>
</feature>
<dbReference type="Gene3D" id="1.10.1740.10">
    <property type="match status" value="1"/>
</dbReference>
<dbReference type="EMBL" id="JAPFRD010000011">
    <property type="protein sequence ID" value="MCW8109490.1"/>
    <property type="molecule type" value="Genomic_DNA"/>
</dbReference>
<dbReference type="PANTHER" id="PTHR43133:SF8">
    <property type="entry name" value="RNA POLYMERASE SIGMA FACTOR HI_1459-RELATED"/>
    <property type="match status" value="1"/>
</dbReference>
<evidence type="ECO:0000259" key="6">
    <source>
        <dbReference type="Pfam" id="PF04542"/>
    </source>
</evidence>
<evidence type="ECO:0000256" key="2">
    <source>
        <dbReference type="ARBA" id="ARBA00023015"/>
    </source>
</evidence>
<protein>
    <submittedName>
        <fullName evidence="8">Sigma-70 family RNA polymerase sigma factor</fullName>
    </submittedName>
</protein>
<keyword evidence="9" id="KW-1185">Reference proteome</keyword>
<evidence type="ECO:0000256" key="1">
    <source>
        <dbReference type="ARBA" id="ARBA00010641"/>
    </source>
</evidence>
<dbReference type="Pfam" id="PF04542">
    <property type="entry name" value="Sigma70_r2"/>
    <property type="match status" value="1"/>
</dbReference>
<dbReference type="InterPro" id="IPR007627">
    <property type="entry name" value="RNA_pol_sigma70_r2"/>
</dbReference>
<dbReference type="InterPro" id="IPR014284">
    <property type="entry name" value="RNA_pol_sigma-70_dom"/>
</dbReference>
<organism evidence="8 9">
    <name type="scientific">Alteromonas aquimaris</name>
    <dbReference type="NCBI Taxonomy" id="2998417"/>
    <lineage>
        <taxon>Bacteria</taxon>
        <taxon>Pseudomonadati</taxon>
        <taxon>Pseudomonadota</taxon>
        <taxon>Gammaproteobacteria</taxon>
        <taxon>Alteromonadales</taxon>
        <taxon>Alteromonadaceae</taxon>
        <taxon>Alteromonas/Salinimonas group</taxon>
        <taxon>Alteromonas</taxon>
    </lineage>
</organism>
<evidence type="ECO:0000256" key="4">
    <source>
        <dbReference type="ARBA" id="ARBA00023125"/>
    </source>
</evidence>
<dbReference type="InterPro" id="IPR013324">
    <property type="entry name" value="RNA_pol_sigma_r3/r4-like"/>
</dbReference>
<evidence type="ECO:0000256" key="5">
    <source>
        <dbReference type="ARBA" id="ARBA00023163"/>
    </source>
</evidence>
<evidence type="ECO:0000259" key="7">
    <source>
        <dbReference type="Pfam" id="PF08281"/>
    </source>
</evidence>
<dbReference type="InterPro" id="IPR039425">
    <property type="entry name" value="RNA_pol_sigma-70-like"/>
</dbReference>
<dbReference type="RefSeq" id="WP_265618271.1">
    <property type="nucleotide sequence ID" value="NZ_JAPFRD010000011.1"/>
</dbReference>
<keyword evidence="3" id="KW-0731">Sigma factor</keyword>
<keyword evidence="5" id="KW-0804">Transcription</keyword>
<dbReference type="InterPro" id="IPR013325">
    <property type="entry name" value="RNA_pol_sigma_r2"/>
</dbReference>